<protein>
    <submittedName>
        <fullName evidence="1">Uncharacterized protein</fullName>
    </submittedName>
</protein>
<feature type="non-terminal residue" evidence="1">
    <location>
        <position position="275"/>
    </location>
</feature>
<gene>
    <name evidence="1" type="ORF">EV182_003616</name>
</gene>
<evidence type="ECO:0000313" key="2">
    <source>
        <dbReference type="Proteomes" id="UP001145114"/>
    </source>
</evidence>
<dbReference type="EMBL" id="JAMZIH010000965">
    <property type="protein sequence ID" value="KAJ1678652.1"/>
    <property type="molecule type" value="Genomic_DNA"/>
</dbReference>
<organism evidence="1 2">
    <name type="scientific">Spiromyces aspiralis</name>
    <dbReference type="NCBI Taxonomy" id="68401"/>
    <lineage>
        <taxon>Eukaryota</taxon>
        <taxon>Fungi</taxon>
        <taxon>Fungi incertae sedis</taxon>
        <taxon>Zoopagomycota</taxon>
        <taxon>Kickxellomycotina</taxon>
        <taxon>Kickxellomycetes</taxon>
        <taxon>Kickxellales</taxon>
        <taxon>Kickxellaceae</taxon>
        <taxon>Spiromyces</taxon>
    </lineage>
</organism>
<proteinExistence type="predicted"/>
<evidence type="ECO:0000313" key="1">
    <source>
        <dbReference type="EMBL" id="KAJ1678652.1"/>
    </source>
</evidence>
<name>A0ACC1HQB9_9FUNG</name>
<sequence length="275" mass="30490">MSMQKMSEYTHYLVAITGAGRGLGKHIALQTAKTLTAVKQSSRLDFVLIGRDRDMLRGVADAVSTDDGRIRAWVCAGVDLGAKDFGRVGVGEVEAMLGTVRKEIEKDTEQPRVSAMLVQNAGTLGDLSAKLGEHDLEFFEDYYRLNLTSFTMLCAMFIKWVQGWDCQEATIVNISSLLAIEAHPYWSLYSTVKAARDHLMRVVAKEEGPKIQTLNYAPGQLDSDMQAIVRETLGDADQRRMYMLMSEDGALVRLEESARALAHLLVSNHFESGSH</sequence>
<comment type="caution">
    <text evidence="1">The sequence shown here is derived from an EMBL/GenBank/DDBJ whole genome shotgun (WGS) entry which is preliminary data.</text>
</comment>
<keyword evidence="2" id="KW-1185">Reference proteome</keyword>
<dbReference type="Proteomes" id="UP001145114">
    <property type="component" value="Unassembled WGS sequence"/>
</dbReference>
<reference evidence="1" key="1">
    <citation type="submission" date="2022-06" db="EMBL/GenBank/DDBJ databases">
        <title>Phylogenomic reconstructions and comparative analyses of Kickxellomycotina fungi.</title>
        <authorList>
            <person name="Reynolds N.K."/>
            <person name="Stajich J.E."/>
            <person name="Barry K."/>
            <person name="Grigoriev I.V."/>
            <person name="Crous P."/>
            <person name="Smith M.E."/>
        </authorList>
    </citation>
    <scope>NUCLEOTIDE SEQUENCE</scope>
    <source>
        <strain evidence="1">RSA 2271</strain>
    </source>
</reference>
<accession>A0ACC1HQB9</accession>